<sequence length="200" mass="22810">MSTPRIRLFASNVHFVDTDFERLQPLAPVNSTLGKLILAAILGMLGLFVLGFWSDQEWLVALGLLGAVVVPLVMLGVSCWLHPPAREEAYFDAEGLLLKLVPARESEPGREVRIPFAALQDLVMESKVNREGSRIHQWRQYRIRTHQEREHPHVLINTFRPLHLVLQDLERISQLPGAAELPIRLELPREQHDALMQAER</sequence>
<organism evidence="2 3">
    <name type="scientific">Metapseudomonas otitidis</name>
    <dbReference type="NCBI Taxonomy" id="319939"/>
    <lineage>
        <taxon>Bacteria</taxon>
        <taxon>Pseudomonadati</taxon>
        <taxon>Pseudomonadota</taxon>
        <taxon>Gammaproteobacteria</taxon>
        <taxon>Pseudomonadales</taxon>
        <taxon>Pseudomonadaceae</taxon>
        <taxon>Metapseudomonas</taxon>
    </lineage>
</organism>
<protein>
    <submittedName>
        <fullName evidence="2">Uncharacterized protein</fullName>
    </submittedName>
</protein>
<name>A0A679GFV4_9GAMM</name>
<keyword evidence="1" id="KW-1133">Transmembrane helix</keyword>
<reference evidence="2 3" key="1">
    <citation type="journal article" date="2020" name="Microbiol. Resour. Announc.">
        <title>Complete genome sequence of Pseudomonas otitidis strain MrB4, isolated from Lake Biwa in Japan.</title>
        <authorList>
            <person name="Miyazaki K."/>
            <person name="Hase E."/>
            <person name="Maruya T."/>
        </authorList>
    </citation>
    <scope>NUCLEOTIDE SEQUENCE [LARGE SCALE GENOMIC DNA]</scope>
    <source>
        <strain evidence="2 3">MrB4</strain>
    </source>
</reference>
<feature type="transmembrane region" description="Helical" evidence="1">
    <location>
        <begin position="59"/>
        <end position="81"/>
    </location>
</feature>
<dbReference type="RefSeq" id="WP_172433737.1">
    <property type="nucleotide sequence ID" value="NZ_AP022642.1"/>
</dbReference>
<dbReference type="GeneID" id="57398158"/>
<proteinExistence type="predicted"/>
<evidence type="ECO:0000313" key="2">
    <source>
        <dbReference type="EMBL" id="BCA28965.1"/>
    </source>
</evidence>
<evidence type="ECO:0000313" key="3">
    <source>
        <dbReference type="Proteomes" id="UP000501237"/>
    </source>
</evidence>
<dbReference type="KEGG" id="poj:PtoMrB4_29420"/>
<feature type="transmembrane region" description="Helical" evidence="1">
    <location>
        <begin position="32"/>
        <end position="53"/>
    </location>
</feature>
<dbReference type="Proteomes" id="UP000501237">
    <property type="component" value="Chromosome"/>
</dbReference>
<keyword evidence="1" id="KW-0472">Membrane</keyword>
<evidence type="ECO:0000256" key="1">
    <source>
        <dbReference type="SAM" id="Phobius"/>
    </source>
</evidence>
<dbReference type="EMBL" id="AP022642">
    <property type="protein sequence ID" value="BCA28965.1"/>
    <property type="molecule type" value="Genomic_DNA"/>
</dbReference>
<accession>A0A679GFV4</accession>
<gene>
    <name evidence="2" type="ORF">PtoMrB4_29420</name>
</gene>
<dbReference type="AlphaFoldDB" id="A0A679GFV4"/>
<keyword evidence="1" id="KW-0812">Transmembrane</keyword>